<reference evidence="2 3" key="1">
    <citation type="journal article" date="2018" name="Nat. Biotechnol.">
        <title>A standardized bacterial taxonomy based on genome phylogeny substantially revises the tree of life.</title>
        <authorList>
            <person name="Parks D.H."/>
            <person name="Chuvochina M."/>
            <person name="Waite D.W."/>
            <person name="Rinke C."/>
            <person name="Skarshewski A."/>
            <person name="Chaumeil P.A."/>
            <person name="Hugenholtz P."/>
        </authorList>
    </citation>
    <scope>NUCLEOTIDE SEQUENCE [LARGE SCALE GENOMIC DNA]</scope>
    <source>
        <strain evidence="2">UBA10378</strain>
    </source>
</reference>
<protein>
    <recommendedName>
        <fullName evidence="4">PepSY domain-containing protein</fullName>
    </recommendedName>
</protein>
<name>A0A356W928_9PROT</name>
<dbReference type="InterPro" id="IPR005625">
    <property type="entry name" value="PepSY-ass_TM"/>
</dbReference>
<gene>
    <name evidence="2" type="ORF">DD728_11665</name>
</gene>
<evidence type="ECO:0000313" key="3">
    <source>
        <dbReference type="Proteomes" id="UP000263957"/>
    </source>
</evidence>
<proteinExistence type="predicted"/>
<feature type="transmembrane region" description="Helical" evidence="1">
    <location>
        <begin position="135"/>
        <end position="157"/>
    </location>
</feature>
<dbReference type="PANTHER" id="PTHR34219">
    <property type="entry name" value="IRON-REGULATED INNER MEMBRANE PROTEIN-RELATED"/>
    <property type="match status" value="1"/>
</dbReference>
<feature type="transmembrane region" description="Helical" evidence="1">
    <location>
        <begin position="323"/>
        <end position="344"/>
    </location>
</feature>
<dbReference type="AlphaFoldDB" id="A0A356W928"/>
<sequence>MQLSKLRLIHKWLSLVFLTVWILQAASGLMIAFRADIDDFLLGQKATKTDNAAIAATIDDMLANGDDISSVWFSGGRDGQYDAYLERDGESRTVRIDGVGNRVRDRSDSNLFSDGAIFETATQFHKTLLLGSVGYTFLTISGLLLVSNIAMGLTIGWSRRKRLTAFAQAPNAPKPASLSGWHWRVGFWGALPASVVILSGTALAQADVIANWLGVTQNAPAITDPVRTPHAPLEHVLDTAMDQYPGSTLTAISLPSENRPWYRIRVNAPGEMPRLYGATRVFVGLDGKVLLEHDAANSAANERITEALYPLHTGQIGGLPGRLLNFATGIWLLVMITLGIQLWLARRRQRQSKSVQGDT</sequence>
<evidence type="ECO:0000256" key="1">
    <source>
        <dbReference type="SAM" id="Phobius"/>
    </source>
</evidence>
<dbReference type="EMBL" id="DOGS01000234">
    <property type="protein sequence ID" value="HBQ49515.1"/>
    <property type="molecule type" value="Genomic_DNA"/>
</dbReference>
<evidence type="ECO:0000313" key="2">
    <source>
        <dbReference type="EMBL" id="HBQ49515.1"/>
    </source>
</evidence>
<organism evidence="2 3">
    <name type="scientific">Hyphomonas atlantica</name>
    <dbReference type="NCBI Taxonomy" id="1280948"/>
    <lineage>
        <taxon>Bacteria</taxon>
        <taxon>Pseudomonadati</taxon>
        <taxon>Pseudomonadota</taxon>
        <taxon>Alphaproteobacteria</taxon>
        <taxon>Hyphomonadales</taxon>
        <taxon>Hyphomonadaceae</taxon>
        <taxon>Hyphomonas</taxon>
    </lineage>
</organism>
<keyword evidence="1" id="KW-0472">Membrane</keyword>
<comment type="caution">
    <text evidence="2">The sequence shown here is derived from an EMBL/GenBank/DDBJ whole genome shotgun (WGS) entry which is preliminary data.</text>
</comment>
<accession>A0A356W928</accession>
<dbReference type="Proteomes" id="UP000263957">
    <property type="component" value="Unassembled WGS sequence"/>
</dbReference>
<keyword evidence="1" id="KW-0812">Transmembrane</keyword>
<feature type="transmembrane region" description="Helical" evidence="1">
    <location>
        <begin position="12"/>
        <end position="33"/>
    </location>
</feature>
<keyword evidence="1" id="KW-1133">Transmembrane helix</keyword>
<evidence type="ECO:0008006" key="4">
    <source>
        <dbReference type="Google" id="ProtNLM"/>
    </source>
</evidence>
<dbReference type="Pfam" id="PF03929">
    <property type="entry name" value="PepSY_TM"/>
    <property type="match status" value="1"/>
</dbReference>